<dbReference type="Pfam" id="PF19040">
    <property type="entry name" value="SGNH"/>
    <property type="match status" value="1"/>
</dbReference>
<feature type="transmembrane region" description="Helical" evidence="1">
    <location>
        <begin position="37"/>
        <end position="58"/>
    </location>
</feature>
<dbReference type="GO" id="GO:0016747">
    <property type="term" value="F:acyltransferase activity, transferring groups other than amino-acyl groups"/>
    <property type="evidence" value="ECO:0007669"/>
    <property type="project" value="InterPro"/>
</dbReference>
<feature type="domain" description="Acyltransferase 3" evidence="2">
    <location>
        <begin position="14"/>
        <end position="329"/>
    </location>
</feature>
<comment type="caution">
    <text evidence="4">The sequence shown here is derived from an EMBL/GenBank/DDBJ whole genome shotgun (WGS) entry which is preliminary data.</text>
</comment>
<keyword evidence="5" id="KW-1185">Reference proteome</keyword>
<gene>
    <name evidence="4" type="ORF">FB468_2913</name>
</gene>
<dbReference type="EMBL" id="VFON01000001">
    <property type="protein sequence ID" value="TQL44842.1"/>
    <property type="molecule type" value="Genomic_DNA"/>
</dbReference>
<feature type="transmembrane region" description="Helical" evidence="1">
    <location>
        <begin position="300"/>
        <end position="321"/>
    </location>
</feature>
<evidence type="ECO:0000259" key="3">
    <source>
        <dbReference type="Pfam" id="PF19040"/>
    </source>
</evidence>
<reference evidence="4 5" key="1">
    <citation type="submission" date="2019-06" db="EMBL/GenBank/DDBJ databases">
        <title>Sequencing the genomes of 1000 actinobacteria strains.</title>
        <authorList>
            <person name="Klenk H.-P."/>
        </authorList>
    </citation>
    <scope>NUCLEOTIDE SEQUENCE [LARGE SCALE GENOMIC DNA]</scope>
    <source>
        <strain evidence="4 5">DSM 8803</strain>
    </source>
</reference>
<organism evidence="4 5">
    <name type="scientific">Leucobacter komagatae</name>
    <dbReference type="NCBI Taxonomy" id="55969"/>
    <lineage>
        <taxon>Bacteria</taxon>
        <taxon>Bacillati</taxon>
        <taxon>Actinomycetota</taxon>
        <taxon>Actinomycetes</taxon>
        <taxon>Micrococcales</taxon>
        <taxon>Microbacteriaceae</taxon>
        <taxon>Leucobacter</taxon>
    </lineage>
</organism>
<keyword evidence="1" id="KW-0472">Membrane</keyword>
<protein>
    <submittedName>
        <fullName evidence="4">Peptidoglycan/LPS O-acetylase OafA/YrhL</fullName>
    </submittedName>
</protein>
<accession>A0A542Y9T4</accession>
<dbReference type="InterPro" id="IPR043968">
    <property type="entry name" value="SGNH"/>
</dbReference>
<dbReference type="RefSeq" id="WP_170219755.1">
    <property type="nucleotide sequence ID" value="NZ_BAAAUY010000018.1"/>
</dbReference>
<feature type="transmembrane region" description="Helical" evidence="1">
    <location>
        <begin position="270"/>
        <end position="288"/>
    </location>
</feature>
<evidence type="ECO:0000313" key="5">
    <source>
        <dbReference type="Proteomes" id="UP000319094"/>
    </source>
</evidence>
<dbReference type="Pfam" id="PF01757">
    <property type="entry name" value="Acyl_transf_3"/>
    <property type="match status" value="1"/>
</dbReference>
<evidence type="ECO:0000256" key="1">
    <source>
        <dbReference type="SAM" id="Phobius"/>
    </source>
</evidence>
<name>A0A542Y9T4_9MICO</name>
<dbReference type="InterPro" id="IPR002656">
    <property type="entry name" value="Acyl_transf_3_dom"/>
</dbReference>
<keyword evidence="1" id="KW-1133">Transmembrane helix</keyword>
<evidence type="ECO:0000259" key="2">
    <source>
        <dbReference type="Pfam" id="PF01757"/>
    </source>
</evidence>
<dbReference type="GO" id="GO:0016020">
    <property type="term" value="C:membrane"/>
    <property type="evidence" value="ECO:0007669"/>
    <property type="project" value="TreeGrafter"/>
</dbReference>
<dbReference type="GO" id="GO:0009103">
    <property type="term" value="P:lipopolysaccharide biosynthetic process"/>
    <property type="evidence" value="ECO:0007669"/>
    <property type="project" value="TreeGrafter"/>
</dbReference>
<dbReference type="PANTHER" id="PTHR23028:SF53">
    <property type="entry name" value="ACYL_TRANSF_3 DOMAIN-CONTAINING PROTEIN"/>
    <property type="match status" value="1"/>
</dbReference>
<dbReference type="InterPro" id="IPR050879">
    <property type="entry name" value="Acyltransferase_3"/>
</dbReference>
<dbReference type="PANTHER" id="PTHR23028">
    <property type="entry name" value="ACETYLTRANSFERASE"/>
    <property type="match status" value="1"/>
</dbReference>
<keyword evidence="1" id="KW-0812">Transmembrane</keyword>
<feature type="transmembrane region" description="Helical" evidence="1">
    <location>
        <begin position="244"/>
        <end position="264"/>
    </location>
</feature>
<feature type="transmembrane region" description="Helical" evidence="1">
    <location>
        <begin position="153"/>
        <end position="172"/>
    </location>
</feature>
<dbReference type="AlphaFoldDB" id="A0A542Y9T4"/>
<feature type="transmembrane region" description="Helical" evidence="1">
    <location>
        <begin position="221"/>
        <end position="237"/>
    </location>
</feature>
<feature type="transmembrane region" description="Helical" evidence="1">
    <location>
        <begin position="184"/>
        <end position="201"/>
    </location>
</feature>
<proteinExistence type="predicted"/>
<feature type="transmembrane region" description="Helical" evidence="1">
    <location>
        <begin position="79"/>
        <end position="99"/>
    </location>
</feature>
<feature type="transmembrane region" description="Helical" evidence="1">
    <location>
        <begin position="333"/>
        <end position="351"/>
    </location>
</feature>
<feature type="transmembrane region" description="Helical" evidence="1">
    <location>
        <begin position="372"/>
        <end position="393"/>
    </location>
</feature>
<sequence length="691" mass="74643">MARKSAARKHFRGDIQGLRAVAVIAVLLNHFTEWPTGGFVGVDVFFVISGFLITGMLIREYDRSATVSFRGFYMARVRRILPAAMLVIVTTVGFAALLFNQGRFRSTVVDAVWTSLFAANWNFAATGADYFQAGLPVSPLRHFWSLSVEEQFYFVWPWLILLALTFITRRGGDALTESQRRLRLGLTIGVVVAASFAWAMFETPTAPTWAYYSTLSRAWELGIGALLAIFATNALAIPALARKLMLHTGLLGILASVVLITPALPFPGPWALAPTVATALVILAGTGSDARSSAILTNPVALYIGKISYSLYLWHFPVIIFAQTLPGEGPKKLIWTVGLTAVLSIGSFHLWEDPMRKFRLRPRGSAKRDPWVSRKVVVASSLTALVVANAFLWTANDSRAAADADRIAAQTIASPVESGDEAPPADGPVTEIDTLRAELTEALGATNWDAVSPSVDDTLASAEANFTATEIAECVATSPFDPEKCTWGNPEGTKTAILAGNSHSVGMAVPLRSIFEERSDWRFVVASKTGCPFVTEEDLPQGETLDADCKPRAAEVVDAANSLDADLVIVVGAGPGADKQLAQITTGAKFAIMTPPPVDKDIQECYTPLTGPEGCVSKPHEFFGDLERQVAKDSGAAFFSATDWFCVRGMCPPLSESLLTKGDRVHVTGQFAKRLKPVIEEAFITEELIEP</sequence>
<evidence type="ECO:0000313" key="4">
    <source>
        <dbReference type="EMBL" id="TQL44842.1"/>
    </source>
</evidence>
<dbReference type="Proteomes" id="UP000319094">
    <property type="component" value="Unassembled WGS sequence"/>
</dbReference>
<feature type="domain" description="SGNH" evidence="3">
    <location>
        <begin position="474"/>
        <end position="680"/>
    </location>
</feature>